<accession>H8ZDI8</accession>
<proteinExistence type="predicted"/>
<dbReference type="EMBL" id="JH604636">
    <property type="protein sequence ID" value="EHY65213.1"/>
    <property type="molecule type" value="Genomic_DNA"/>
</dbReference>
<name>H8ZDI8_NEMA1</name>
<dbReference type="Proteomes" id="UP000005622">
    <property type="component" value="Unassembled WGS sequence"/>
</dbReference>
<dbReference type="HOGENOM" id="CLU_193170_0_0_1"/>
<protein>
    <submittedName>
        <fullName evidence="1">Uncharacterized protein</fullName>
    </submittedName>
</protein>
<reference evidence="1" key="1">
    <citation type="submission" date="2011-03" db="EMBL/GenBank/DDBJ databases">
        <title>The Genome Sequence of Nematocida sp1 strain ERTm2.</title>
        <authorList>
            <consortium name="The Broad Institute Genome Sequencing Platform"/>
            <consortium name="The Broad Institute Genome Sequencing Center for Infectious Disease"/>
            <person name="Cuomo C."/>
            <person name="Troemel E."/>
            <person name="Young S.K."/>
            <person name="Zeng Q."/>
            <person name="Gargeya S."/>
            <person name="Fitzgerald M."/>
            <person name="Haas B."/>
            <person name="Abouelleil A."/>
            <person name="Alvarado L."/>
            <person name="Arachchi H.M."/>
            <person name="Berlin A."/>
            <person name="Brown A."/>
            <person name="Chapman S.B."/>
            <person name="Chen Z."/>
            <person name="Dunbar C."/>
            <person name="Freedman E."/>
            <person name="Gearin G."/>
            <person name="Gellesch M."/>
            <person name="Goldberg J."/>
            <person name="Griggs A."/>
            <person name="Gujja S."/>
            <person name="Heilman E.R."/>
            <person name="Heiman D."/>
            <person name="Howarth C."/>
            <person name="Larson L."/>
            <person name="Lui A."/>
            <person name="MacDonald P.J.P."/>
            <person name="Mehta T."/>
            <person name="Montmayeur A."/>
            <person name="Murphy C."/>
            <person name="Neiman D."/>
            <person name="Pearson M."/>
            <person name="Priest M."/>
            <person name="Roberts A."/>
            <person name="Saif S."/>
            <person name="Shea T."/>
            <person name="Shenoy N."/>
            <person name="Sisk P."/>
            <person name="Stolte C."/>
            <person name="Sykes S."/>
            <person name="White J."/>
            <person name="Yandava C."/>
            <person name="Wortman J."/>
            <person name="Nusbaum C."/>
            <person name="Birren B."/>
        </authorList>
    </citation>
    <scope>NUCLEOTIDE SEQUENCE</scope>
    <source>
        <strain evidence="1">ERTm2</strain>
    </source>
</reference>
<gene>
    <name evidence="1" type="ORF">NERG_01659</name>
</gene>
<dbReference type="AlphaFoldDB" id="H8ZDI8"/>
<organism evidence="1">
    <name type="scientific">Nematocida ausubeli (strain ATCC PRA-371 / ERTm2)</name>
    <name type="common">Nematode killer fungus</name>
    <dbReference type="NCBI Taxonomy" id="1913371"/>
    <lineage>
        <taxon>Eukaryota</taxon>
        <taxon>Fungi</taxon>
        <taxon>Fungi incertae sedis</taxon>
        <taxon>Microsporidia</taxon>
        <taxon>Nematocida</taxon>
    </lineage>
</organism>
<sequence length="84" mass="8896">MLILANVSKAVVETIKECLAFAGAMPVTEAMNILNISEGTPLSSALINRQASKISAKNKKALPASACILKKISSAEKVLLREIE</sequence>
<evidence type="ECO:0000313" key="1">
    <source>
        <dbReference type="EMBL" id="EHY65213.1"/>
    </source>
</evidence>